<evidence type="ECO:0000313" key="7">
    <source>
        <dbReference type="EMBL" id="KAG7394255.1"/>
    </source>
</evidence>
<evidence type="ECO:0000256" key="2">
    <source>
        <dbReference type="ARBA" id="ARBA00010400"/>
    </source>
</evidence>
<evidence type="ECO:0000256" key="3">
    <source>
        <dbReference type="ARBA" id="ARBA00022525"/>
    </source>
</evidence>
<dbReference type="EMBL" id="JAGDFL010000286">
    <property type="protein sequence ID" value="KAG7394255.1"/>
    <property type="molecule type" value="Genomic_DNA"/>
</dbReference>
<accession>A0A8T1WLR2</accession>
<keyword evidence="8" id="KW-1185">Reference proteome</keyword>
<keyword evidence="3 5" id="KW-0964">Secreted</keyword>
<feature type="compositionally biased region" description="Basic and acidic residues" evidence="6">
    <location>
        <begin position="47"/>
        <end position="56"/>
    </location>
</feature>
<sequence length="152" mass="16854">MRLISVVLVVSTLFLATRDTVSATSDFSPPANVVGDENQFLRTHEVTEGQENKFAGEDSDDEGLDAEERAGPNWGIVDDLTKKYAQADDIAALKSVRAEQKSEIIQAMQRIKDQGNTPKSMKEKLEEGFGQLTKKQGAILLADFTKYFDRLN</sequence>
<comment type="similarity">
    <text evidence="2 5">Belongs to the RxLR effector family.</text>
</comment>
<evidence type="ECO:0000256" key="4">
    <source>
        <dbReference type="ARBA" id="ARBA00022729"/>
    </source>
</evidence>
<dbReference type="AlphaFoldDB" id="A0A8T1WLR2"/>
<dbReference type="Pfam" id="PF16810">
    <property type="entry name" value="RXLR"/>
    <property type="match status" value="1"/>
</dbReference>
<gene>
    <name evidence="7" type="ORF">PHYBOEH_005429</name>
</gene>
<feature type="chain" id="PRO_5035751343" description="RxLR effector protein" evidence="5">
    <location>
        <begin position="24"/>
        <end position="152"/>
    </location>
</feature>
<dbReference type="Proteomes" id="UP000693981">
    <property type="component" value="Unassembled WGS sequence"/>
</dbReference>
<comment type="function">
    <text evidence="5">Effector that suppresses plant defense responses during pathogen infection.</text>
</comment>
<name>A0A8T1WLR2_9STRA</name>
<comment type="subcellular location">
    <subcellularLocation>
        <location evidence="1 5">Secreted</location>
    </subcellularLocation>
</comment>
<feature type="region of interest" description="Disordered" evidence="6">
    <location>
        <begin position="47"/>
        <end position="71"/>
    </location>
</feature>
<feature type="signal peptide" evidence="5">
    <location>
        <begin position="1"/>
        <end position="23"/>
    </location>
</feature>
<protein>
    <recommendedName>
        <fullName evidence="5">RxLR effector protein</fullName>
    </recommendedName>
</protein>
<proteinExistence type="inferred from homology"/>
<dbReference type="InterPro" id="IPR031825">
    <property type="entry name" value="RXLR"/>
</dbReference>
<evidence type="ECO:0000256" key="5">
    <source>
        <dbReference type="RuleBase" id="RU367124"/>
    </source>
</evidence>
<evidence type="ECO:0000256" key="1">
    <source>
        <dbReference type="ARBA" id="ARBA00004613"/>
    </source>
</evidence>
<keyword evidence="4 5" id="KW-0732">Signal</keyword>
<comment type="domain">
    <text evidence="5">The RxLR-dEER motif acts to carry the protein into the host cell cytoplasm through binding to cell surface phosphatidylinositol-3-phosphate.</text>
</comment>
<organism evidence="7 8">
    <name type="scientific">Phytophthora boehmeriae</name>
    <dbReference type="NCBI Taxonomy" id="109152"/>
    <lineage>
        <taxon>Eukaryota</taxon>
        <taxon>Sar</taxon>
        <taxon>Stramenopiles</taxon>
        <taxon>Oomycota</taxon>
        <taxon>Peronosporomycetes</taxon>
        <taxon>Peronosporales</taxon>
        <taxon>Peronosporaceae</taxon>
        <taxon>Phytophthora</taxon>
    </lineage>
</organism>
<evidence type="ECO:0000313" key="8">
    <source>
        <dbReference type="Proteomes" id="UP000693981"/>
    </source>
</evidence>
<evidence type="ECO:0000256" key="6">
    <source>
        <dbReference type="SAM" id="MobiDB-lite"/>
    </source>
</evidence>
<reference evidence="7" key="1">
    <citation type="submission" date="2021-02" db="EMBL/GenBank/DDBJ databases">
        <authorList>
            <person name="Palmer J.M."/>
        </authorList>
    </citation>
    <scope>NUCLEOTIDE SEQUENCE</scope>
    <source>
        <strain evidence="7">SCRP23</strain>
    </source>
</reference>
<comment type="caution">
    <text evidence="7">The sequence shown here is derived from an EMBL/GenBank/DDBJ whole genome shotgun (WGS) entry which is preliminary data.</text>
</comment>